<sequence>MKNFISNKWPRISVYIMTPALLTMVVWGTNSDAALMQYMPRWVIYLALCEVGIGIAMALHYGSATGLKWGCAVAGCTLVTVNLHSLFPVPDPAFPLHKLFEDLLQYLPAIGTVLSGLTTMSVAAPGLSPDSEEGAH</sequence>
<organism evidence="2">
    <name type="scientific">Herbaspirillum huttiense subsp. nephrolepidis</name>
    <dbReference type="NCBI Taxonomy" id="3075126"/>
    <lineage>
        <taxon>Bacteria</taxon>
        <taxon>Pseudomonadati</taxon>
        <taxon>Pseudomonadota</taxon>
        <taxon>Betaproteobacteria</taxon>
        <taxon>Burkholderiales</taxon>
        <taxon>Oxalobacteraceae</taxon>
        <taxon>Herbaspirillum</taxon>
    </lineage>
</organism>
<comment type="caution">
    <text evidence="2">The sequence shown here is derived from an EMBL/GenBank/DDBJ whole genome shotgun (WGS) entry which is preliminary data.</text>
</comment>
<dbReference type="RefSeq" id="WP_284076999.1">
    <property type="nucleotide sequence ID" value="NZ_JAVLSM010000007.1"/>
</dbReference>
<name>A0AAE4K611_9BURK</name>
<feature type="transmembrane region" description="Helical" evidence="1">
    <location>
        <begin position="12"/>
        <end position="30"/>
    </location>
</feature>
<evidence type="ECO:0008006" key="3">
    <source>
        <dbReference type="Google" id="ProtNLM"/>
    </source>
</evidence>
<dbReference type="EMBL" id="JAVRAA010000005">
    <property type="protein sequence ID" value="MDT0337531.1"/>
    <property type="molecule type" value="Genomic_DNA"/>
</dbReference>
<keyword evidence="1" id="KW-0812">Transmembrane</keyword>
<accession>A0AAE4K611</accession>
<evidence type="ECO:0000313" key="2">
    <source>
        <dbReference type="EMBL" id="MDT0337531.1"/>
    </source>
</evidence>
<evidence type="ECO:0000256" key="1">
    <source>
        <dbReference type="SAM" id="Phobius"/>
    </source>
</evidence>
<reference evidence="2" key="1">
    <citation type="submission" date="2023-02" db="EMBL/GenBank/DDBJ databases">
        <title>Description of Herbaspirillum huttiense subsp. nephrolepsisexaltata and Herbaspirillum huttiense subsp. lycopersicon.</title>
        <authorList>
            <person name="Poudel M."/>
            <person name="Sharma A."/>
            <person name="Goss E."/>
            <person name="Tapia J.H."/>
            <person name="Harmon C.M."/>
            <person name="Jones J.B."/>
        </authorList>
    </citation>
    <scope>NUCLEOTIDE SEQUENCE</scope>
    <source>
        <strain evidence="2">NC40101</strain>
    </source>
</reference>
<keyword evidence="1" id="KW-1133">Transmembrane helix</keyword>
<gene>
    <name evidence="2" type="ORF">RJN63_11875</name>
</gene>
<protein>
    <recommendedName>
        <fullName evidence="3">DoxX family protein</fullName>
    </recommendedName>
</protein>
<feature type="transmembrane region" description="Helical" evidence="1">
    <location>
        <begin position="42"/>
        <end position="62"/>
    </location>
</feature>
<proteinExistence type="predicted"/>
<keyword evidence="1" id="KW-0472">Membrane</keyword>
<dbReference type="AlphaFoldDB" id="A0AAE4K611"/>